<dbReference type="InterPro" id="IPR014777">
    <property type="entry name" value="4pyrrole_Mease_sub1"/>
</dbReference>
<evidence type="ECO:0000256" key="6">
    <source>
        <dbReference type="ARBA" id="ARBA00048169"/>
    </source>
</evidence>
<dbReference type="GO" id="GO:0004851">
    <property type="term" value="F:uroporphyrin-III C-methyltransferase activity"/>
    <property type="evidence" value="ECO:0007669"/>
    <property type="project" value="TreeGrafter"/>
</dbReference>
<dbReference type="InterPro" id="IPR022417">
    <property type="entry name" value="Porphobilin_deaminase_N"/>
</dbReference>
<accession>A0A388T958</accession>
<dbReference type="CDD" id="cd11642">
    <property type="entry name" value="SUMT"/>
    <property type="match status" value="1"/>
</dbReference>
<evidence type="ECO:0000256" key="5">
    <source>
        <dbReference type="ARBA" id="ARBA00023244"/>
    </source>
</evidence>
<dbReference type="Gene3D" id="3.40.190.10">
    <property type="entry name" value="Periplasmic binding protein-like II"/>
    <property type="match status" value="2"/>
</dbReference>
<dbReference type="GO" id="GO:0032259">
    <property type="term" value="P:methylation"/>
    <property type="evidence" value="ECO:0007669"/>
    <property type="project" value="UniProtKB-KW"/>
</dbReference>
<dbReference type="NCBIfam" id="NF004790">
    <property type="entry name" value="PRK06136.1"/>
    <property type="match status" value="1"/>
</dbReference>
<keyword evidence="4" id="KW-0949">S-adenosyl-L-methionine</keyword>
<dbReference type="InterPro" id="IPR006366">
    <property type="entry name" value="CobA/CysG_C"/>
</dbReference>
<dbReference type="PROSITE" id="PS00840">
    <property type="entry name" value="SUMT_2"/>
    <property type="match status" value="1"/>
</dbReference>
<evidence type="ECO:0000256" key="3">
    <source>
        <dbReference type="ARBA" id="ARBA00022679"/>
    </source>
</evidence>
<dbReference type="InterPro" id="IPR050161">
    <property type="entry name" value="Siro_Cobalamin_biosynth"/>
</dbReference>
<dbReference type="SUPFAM" id="SSF53850">
    <property type="entry name" value="Periplasmic binding protein-like II"/>
    <property type="match status" value="1"/>
</dbReference>
<proteinExistence type="inferred from homology"/>
<dbReference type="Proteomes" id="UP000269352">
    <property type="component" value="Unassembled WGS sequence"/>
</dbReference>
<dbReference type="GO" id="GO:0005737">
    <property type="term" value="C:cytoplasm"/>
    <property type="evidence" value="ECO:0007669"/>
    <property type="project" value="UniProtKB-UniRule"/>
</dbReference>
<evidence type="ECO:0000259" key="10">
    <source>
        <dbReference type="Pfam" id="PF01379"/>
    </source>
</evidence>
<evidence type="ECO:0000256" key="7">
    <source>
        <dbReference type="NCBIfam" id="TIGR00212"/>
    </source>
</evidence>
<gene>
    <name evidence="11" type="primary">hemC</name>
    <name evidence="11" type="ORF">NO1_0211</name>
</gene>
<dbReference type="Pfam" id="PF00590">
    <property type="entry name" value="TP_methylase"/>
    <property type="match status" value="1"/>
</dbReference>
<keyword evidence="5" id="KW-0627">Porphyrin biosynthesis</keyword>
<keyword evidence="3 8" id="KW-0808">Transferase</keyword>
<dbReference type="FunFam" id="3.40.1010.10:FF:000001">
    <property type="entry name" value="Siroheme synthase"/>
    <property type="match status" value="1"/>
</dbReference>
<comment type="catalytic activity">
    <reaction evidence="6">
        <text>4 porphobilinogen + H2O = hydroxymethylbilane + 4 NH4(+)</text>
        <dbReference type="Rhea" id="RHEA:13185"/>
        <dbReference type="ChEBI" id="CHEBI:15377"/>
        <dbReference type="ChEBI" id="CHEBI:28938"/>
        <dbReference type="ChEBI" id="CHEBI:57845"/>
        <dbReference type="ChEBI" id="CHEBI:58126"/>
        <dbReference type="EC" id="2.5.1.61"/>
    </reaction>
</comment>
<dbReference type="NCBIfam" id="TIGR01469">
    <property type="entry name" value="cobA_cysG_Cterm"/>
    <property type="match status" value="1"/>
</dbReference>
<evidence type="ECO:0000313" key="11">
    <source>
        <dbReference type="EMBL" id="GBR72715.1"/>
    </source>
</evidence>
<feature type="domain" description="Tetrapyrrole methylase" evidence="9">
    <location>
        <begin position="221"/>
        <end position="418"/>
    </location>
</feature>
<dbReference type="PANTHER" id="PTHR45790:SF3">
    <property type="entry name" value="S-ADENOSYL-L-METHIONINE-DEPENDENT UROPORPHYRINOGEN III METHYLTRANSFERASE, CHLOROPLASTIC"/>
    <property type="match status" value="1"/>
</dbReference>
<protein>
    <recommendedName>
        <fullName evidence="7">Hydroxymethylbilane synthase</fullName>
        <ecNumber evidence="7">2.5.1.61</ecNumber>
    </recommendedName>
</protein>
<evidence type="ECO:0000256" key="1">
    <source>
        <dbReference type="ARBA" id="ARBA00002869"/>
    </source>
</evidence>
<keyword evidence="2 8" id="KW-0489">Methyltransferase</keyword>
<sequence length="441" mass="48414">MLKLTIVSRNSPLALRQVAEVFALLPDVKYRLRTAPSYGDKHKNISLLDTPPPDIFTRELDRILLRRQADAAVHSAKDLPYPLPEGLAVIALLPAGDQRDALVSRNNLPLRKLPRGAVVGTSSPLRRQELLSRRPDLRIVSLRGNIGERLQKVDSGQMAAIVVAVCALRRLGLAGRIAEILPFPTHPLQGHLAVTARADRQNLRKIFQPLDTRRTWGRAALIGAGPGNPLLLTKQADIYLRQADIIFYDDLARNIVRDYAARKIYAGKRKGRQAYPQEILNEKLYQAVKAGYNVARLKGGDPFIFGRGGEELEYLQKRLVDVEIVPGITAASAAAAAARIPLTYRGRASSVALLSGHPAHKIKTPAADTLVYYMAGTTLPEISAKLRRSGLPPRTPAVCVLNASLPAQSIIRTTLKDLKRLKIKDPLILIVGRTAENNAKI</sequence>
<evidence type="ECO:0000256" key="4">
    <source>
        <dbReference type="ARBA" id="ARBA00022691"/>
    </source>
</evidence>
<dbReference type="EMBL" id="BGZN01000002">
    <property type="protein sequence ID" value="GBR72715.1"/>
    <property type="molecule type" value="Genomic_DNA"/>
</dbReference>
<dbReference type="EC" id="2.5.1.61" evidence="7"/>
<feature type="domain" description="Porphobilinogen deaminase N-terminal" evidence="10">
    <location>
        <begin position="4"/>
        <end position="204"/>
    </location>
</feature>
<dbReference type="InterPro" id="IPR000860">
    <property type="entry name" value="HemC"/>
</dbReference>
<evidence type="ECO:0000256" key="2">
    <source>
        <dbReference type="ARBA" id="ARBA00022603"/>
    </source>
</evidence>
<dbReference type="Pfam" id="PF01379">
    <property type="entry name" value="Porphobil_deam"/>
    <property type="match status" value="1"/>
</dbReference>
<organism evidence="11 12">
    <name type="scientific">Termititenax aidoneus</name>
    <dbReference type="NCBI Taxonomy" id="2218524"/>
    <lineage>
        <taxon>Bacteria</taxon>
        <taxon>Bacillati</taxon>
        <taxon>Candidatus Margulisiibacteriota</taxon>
        <taxon>Candidatus Termititenacia</taxon>
        <taxon>Candidatus Termititenacales</taxon>
        <taxon>Candidatus Termititenacaceae</taxon>
        <taxon>Candidatus Termititenax</taxon>
    </lineage>
</organism>
<dbReference type="Gene3D" id="3.30.950.10">
    <property type="entry name" value="Methyltransferase, Cobalt-precorrin-4 Transmethylase, Domain 2"/>
    <property type="match status" value="1"/>
</dbReference>
<dbReference type="GO" id="GO:0004418">
    <property type="term" value="F:hydroxymethylbilane synthase activity"/>
    <property type="evidence" value="ECO:0007669"/>
    <property type="project" value="UniProtKB-UniRule"/>
</dbReference>
<dbReference type="AlphaFoldDB" id="A0A388T958"/>
<dbReference type="GO" id="GO:0019354">
    <property type="term" value="P:siroheme biosynthetic process"/>
    <property type="evidence" value="ECO:0007669"/>
    <property type="project" value="InterPro"/>
</dbReference>
<evidence type="ECO:0000256" key="8">
    <source>
        <dbReference type="RuleBase" id="RU003960"/>
    </source>
</evidence>
<dbReference type="PRINTS" id="PR00151">
    <property type="entry name" value="PORPHBDMNASE"/>
</dbReference>
<dbReference type="NCBIfam" id="TIGR00212">
    <property type="entry name" value="hemC"/>
    <property type="match status" value="1"/>
</dbReference>
<dbReference type="InterPro" id="IPR035996">
    <property type="entry name" value="4pyrrol_Methylase_sf"/>
</dbReference>
<dbReference type="InterPro" id="IPR000878">
    <property type="entry name" value="4pyrrol_Mease"/>
</dbReference>
<comment type="function">
    <text evidence="1">Tetrapolymerization of the monopyrrole PBG into the hydroxymethylbilane pre-uroporphyrinogen in several discrete steps.</text>
</comment>
<comment type="similarity">
    <text evidence="8">Belongs to the precorrin methyltransferase family.</text>
</comment>
<evidence type="ECO:0000313" key="12">
    <source>
        <dbReference type="Proteomes" id="UP000269352"/>
    </source>
</evidence>
<dbReference type="InterPro" id="IPR014776">
    <property type="entry name" value="4pyrrole_Mease_sub2"/>
</dbReference>
<dbReference type="SUPFAM" id="SSF53790">
    <property type="entry name" value="Tetrapyrrole methylase"/>
    <property type="match status" value="1"/>
</dbReference>
<evidence type="ECO:0000259" key="9">
    <source>
        <dbReference type="Pfam" id="PF00590"/>
    </source>
</evidence>
<dbReference type="Gene3D" id="3.40.1010.10">
    <property type="entry name" value="Cobalt-precorrin-4 Transmethylase, Domain 1"/>
    <property type="match status" value="1"/>
</dbReference>
<dbReference type="PANTHER" id="PTHR45790">
    <property type="entry name" value="SIROHEME SYNTHASE-RELATED"/>
    <property type="match status" value="1"/>
</dbReference>
<dbReference type="InterPro" id="IPR003043">
    <property type="entry name" value="Uropor_MeTrfase_CS"/>
</dbReference>
<comment type="caution">
    <text evidence="11">The sequence shown here is derived from an EMBL/GenBank/DDBJ whole genome shotgun (WGS) entry which is preliminary data.</text>
</comment>
<name>A0A388T958_TERA1</name>
<reference evidence="11 12" key="1">
    <citation type="journal article" date="2019" name="ISME J.">
        <title>Genome analyses of uncultured TG2/ZB3 bacteria in 'Margulisbacteria' specifically attached to ectosymbiotic spirochetes of protists in the termite gut.</title>
        <authorList>
            <person name="Utami Y.D."/>
            <person name="Kuwahara H."/>
            <person name="Igai K."/>
            <person name="Murakami T."/>
            <person name="Sugaya K."/>
            <person name="Morikawa T."/>
            <person name="Nagura Y."/>
            <person name="Yuki M."/>
            <person name="Deevong P."/>
            <person name="Inoue T."/>
            <person name="Kihara K."/>
            <person name="Lo N."/>
            <person name="Yamada A."/>
            <person name="Ohkuma M."/>
            <person name="Hongoh Y."/>
        </authorList>
    </citation>
    <scope>NUCLEOTIDE SEQUENCE [LARGE SCALE GENOMIC DNA]</scope>
    <source>
        <strain evidence="11">NkOx7-01</strain>
    </source>
</reference>
<keyword evidence="12" id="KW-1185">Reference proteome</keyword>